<dbReference type="EMBL" id="CABPSN010000012">
    <property type="protein sequence ID" value="VVE56948.1"/>
    <property type="molecule type" value="Genomic_DNA"/>
</dbReference>
<name>A0A5E4Z822_9BURK</name>
<accession>A0A5E4Z822</accession>
<organism evidence="1 2">
    <name type="scientific">Pandoraea aquatica</name>
    <dbReference type="NCBI Taxonomy" id="2508290"/>
    <lineage>
        <taxon>Bacteria</taxon>
        <taxon>Pseudomonadati</taxon>
        <taxon>Pseudomonadota</taxon>
        <taxon>Betaproteobacteria</taxon>
        <taxon>Burkholderiales</taxon>
        <taxon>Burkholderiaceae</taxon>
        <taxon>Pandoraea</taxon>
    </lineage>
</organism>
<dbReference type="Proteomes" id="UP000366819">
    <property type="component" value="Unassembled WGS sequence"/>
</dbReference>
<evidence type="ECO:0000313" key="2">
    <source>
        <dbReference type="Proteomes" id="UP000366819"/>
    </source>
</evidence>
<protein>
    <submittedName>
        <fullName evidence="1">Uncharacterized protein</fullName>
    </submittedName>
</protein>
<reference evidence="1 2" key="1">
    <citation type="submission" date="2019-08" db="EMBL/GenBank/DDBJ databases">
        <authorList>
            <person name="Peeters C."/>
        </authorList>
    </citation>
    <scope>NUCLEOTIDE SEQUENCE [LARGE SCALE GENOMIC DNA]</scope>
    <source>
        <strain evidence="1 2">LMG 31011</strain>
    </source>
</reference>
<gene>
    <name evidence="1" type="ORF">PAQ31011_05162</name>
</gene>
<sequence length="145" mass="16493">MRSLNEGTKADAAHTLGYEMYAWFHSEAWNVDHRIVDAGFAPDGSPWVISLCPGGRSFKHSVRFDRRCDRTLGTYRIEIRYVLHAAREGVAHPEYSAQVMTGDDLTLLDATTNMVKFGFNDMTFFTTAQEWAARDNGYVYALRCK</sequence>
<dbReference type="RefSeq" id="WP_150578425.1">
    <property type="nucleotide sequence ID" value="NZ_CABPSN010000012.1"/>
</dbReference>
<proteinExistence type="predicted"/>
<dbReference type="AlphaFoldDB" id="A0A5E4Z822"/>
<evidence type="ECO:0000313" key="1">
    <source>
        <dbReference type="EMBL" id="VVE56948.1"/>
    </source>
</evidence>
<dbReference type="OrthoDB" id="9770043at2"/>
<keyword evidence="2" id="KW-1185">Reference proteome</keyword>